<dbReference type="Pfam" id="PF20142">
    <property type="entry name" value="Scaffold"/>
    <property type="match status" value="1"/>
</dbReference>
<dbReference type="CDD" id="cd16913">
    <property type="entry name" value="YkuD_like"/>
    <property type="match status" value="1"/>
</dbReference>
<dbReference type="AlphaFoldDB" id="A0A5B8A3G2"/>
<feature type="active site" description="Nucleophile" evidence="7">
    <location>
        <position position="410"/>
    </location>
</feature>
<gene>
    <name evidence="9" type="ORF">FHG12_18530</name>
</gene>
<dbReference type="UniPathway" id="UPA00219"/>
<dbReference type="Pfam" id="PF03734">
    <property type="entry name" value="YkuD"/>
    <property type="match status" value="1"/>
</dbReference>
<protein>
    <recommendedName>
        <fullName evidence="8">L,D-TPase catalytic domain-containing protein</fullName>
    </recommendedName>
</protein>
<evidence type="ECO:0000256" key="3">
    <source>
        <dbReference type="ARBA" id="ARBA00022679"/>
    </source>
</evidence>
<accession>A0A5B8A3G2</accession>
<dbReference type="PANTHER" id="PTHR41533">
    <property type="entry name" value="L,D-TRANSPEPTIDASE HI_1667-RELATED"/>
    <property type="match status" value="1"/>
</dbReference>
<dbReference type="OrthoDB" id="9778545at2"/>
<comment type="similarity">
    <text evidence="2">Belongs to the YkuD family.</text>
</comment>
<keyword evidence="3" id="KW-0808">Transferase</keyword>
<keyword evidence="6 7" id="KW-0961">Cell wall biogenesis/degradation</keyword>
<evidence type="ECO:0000256" key="7">
    <source>
        <dbReference type="PROSITE-ProRule" id="PRU01373"/>
    </source>
</evidence>
<name>A0A5B8A3G2_9BACT</name>
<dbReference type="PROSITE" id="PS51257">
    <property type="entry name" value="PROKAR_LIPOPROTEIN"/>
    <property type="match status" value="1"/>
</dbReference>
<dbReference type="InterPro" id="IPR005490">
    <property type="entry name" value="LD_TPept_cat_dom"/>
</dbReference>
<evidence type="ECO:0000256" key="6">
    <source>
        <dbReference type="ARBA" id="ARBA00023316"/>
    </source>
</evidence>
<proteinExistence type="inferred from homology"/>
<dbReference type="InterPro" id="IPR052905">
    <property type="entry name" value="LD-transpeptidase_YkuD-like"/>
</dbReference>
<evidence type="ECO:0000256" key="5">
    <source>
        <dbReference type="ARBA" id="ARBA00022984"/>
    </source>
</evidence>
<dbReference type="GO" id="GO:0071555">
    <property type="term" value="P:cell wall organization"/>
    <property type="evidence" value="ECO:0007669"/>
    <property type="project" value="UniProtKB-UniRule"/>
</dbReference>
<dbReference type="GO" id="GO:0009252">
    <property type="term" value="P:peptidoglycan biosynthetic process"/>
    <property type="evidence" value="ECO:0007669"/>
    <property type="project" value="UniProtKB-UniPathway"/>
</dbReference>
<dbReference type="Gene3D" id="2.40.440.10">
    <property type="entry name" value="L,D-transpeptidase catalytic domain-like"/>
    <property type="match status" value="1"/>
</dbReference>
<reference evidence="9 10" key="1">
    <citation type="submission" date="2019-06" db="EMBL/GenBank/DDBJ databases">
        <authorList>
            <person name="Srinivasan S."/>
        </authorList>
    </citation>
    <scope>NUCLEOTIDE SEQUENCE [LARGE SCALE GENOMIC DNA]</scope>
    <source>
        <strain evidence="9 10">17J68-5</strain>
    </source>
</reference>
<keyword evidence="4 7" id="KW-0133">Cell shape</keyword>
<dbReference type="GO" id="GO:0016740">
    <property type="term" value="F:transferase activity"/>
    <property type="evidence" value="ECO:0007669"/>
    <property type="project" value="UniProtKB-KW"/>
</dbReference>
<feature type="domain" description="L,D-TPase catalytic" evidence="8">
    <location>
        <begin position="259"/>
        <end position="434"/>
    </location>
</feature>
<keyword evidence="5 7" id="KW-0573">Peptidoglycan synthesis</keyword>
<dbReference type="Proteomes" id="UP000305398">
    <property type="component" value="Chromosome"/>
</dbReference>
<evidence type="ECO:0000313" key="10">
    <source>
        <dbReference type="Proteomes" id="UP000305398"/>
    </source>
</evidence>
<dbReference type="InterPro" id="IPR038063">
    <property type="entry name" value="Transpep_catalytic_dom"/>
</dbReference>
<dbReference type="PROSITE" id="PS52029">
    <property type="entry name" value="LD_TPASE"/>
    <property type="match status" value="1"/>
</dbReference>
<comment type="pathway">
    <text evidence="1 7">Cell wall biogenesis; peptidoglycan biosynthesis.</text>
</comment>
<dbReference type="GO" id="GO:0008360">
    <property type="term" value="P:regulation of cell shape"/>
    <property type="evidence" value="ECO:0007669"/>
    <property type="project" value="UniProtKB-UniRule"/>
</dbReference>
<dbReference type="InterPro" id="IPR045380">
    <property type="entry name" value="LD_TPept_scaffold_dom"/>
</dbReference>
<feature type="active site" description="Proton donor/acceptor" evidence="7">
    <location>
        <position position="391"/>
    </location>
</feature>
<evidence type="ECO:0000256" key="1">
    <source>
        <dbReference type="ARBA" id="ARBA00004752"/>
    </source>
</evidence>
<sequence length="500" mass="56634">MTWLRSSVRSACLLVTFVGCALPLLAWPAGDGERHVSGSAASLAETMQLKKLLDTAPLGPVATYQRLGLHTGSAVQDFYTQRQYQPVWTQAAGWNSSATAALSFLSTAAEYGLNRETYGWSQLRALPDSLTLRSADAERAHQLASFELRLTDALLRYTQHLHQGRLRPGTLAPTDQDSLATRRAVGRLLQALGSQDLAASLLHEQPQSRMYVQLQRTWSRMLRASPADSLRLMSGEQTEFRRVAINLERLRWEAAADSEYVLVNIPAYRLQVIKRGQVLQTHRVIVGKPVTPTPLIDSRIIVFVTAPEWRVPYSIAVNEMLPELQRDPSYLADNNYRLYNYKNQPVNPWRVRWSKVTPETFSYSIRQMSGRHNALGGVVFYFPNDHTVFLHDTPARSAFTQTERALSHGCVRVEKPWQLASYLLRRDGNEAALKPALTGPDRSLRRRFDLRTGLPIHIRYYTCEAENGKLVLYKDIYQQDACLREAFFTKDSTPDQTAMK</sequence>
<organism evidence="9 10">
    <name type="scientific">Hymenobacter jejuensis</name>
    <dbReference type="NCBI Taxonomy" id="2502781"/>
    <lineage>
        <taxon>Bacteria</taxon>
        <taxon>Pseudomonadati</taxon>
        <taxon>Bacteroidota</taxon>
        <taxon>Cytophagia</taxon>
        <taxon>Cytophagales</taxon>
        <taxon>Hymenobacteraceae</taxon>
        <taxon>Hymenobacter</taxon>
    </lineage>
</organism>
<dbReference type="KEGG" id="hyj:FHG12_18530"/>
<dbReference type="EMBL" id="CP040896">
    <property type="protein sequence ID" value="QDA61971.1"/>
    <property type="molecule type" value="Genomic_DNA"/>
</dbReference>
<evidence type="ECO:0000313" key="9">
    <source>
        <dbReference type="EMBL" id="QDA61971.1"/>
    </source>
</evidence>
<evidence type="ECO:0000256" key="2">
    <source>
        <dbReference type="ARBA" id="ARBA00005992"/>
    </source>
</evidence>
<keyword evidence="10" id="KW-1185">Reference proteome</keyword>
<dbReference type="GO" id="GO:0004180">
    <property type="term" value="F:carboxypeptidase activity"/>
    <property type="evidence" value="ECO:0007669"/>
    <property type="project" value="UniProtKB-ARBA"/>
</dbReference>
<evidence type="ECO:0000256" key="4">
    <source>
        <dbReference type="ARBA" id="ARBA00022960"/>
    </source>
</evidence>
<dbReference type="PANTHER" id="PTHR41533:SF2">
    <property type="entry name" value="BLR7131 PROTEIN"/>
    <property type="match status" value="1"/>
</dbReference>
<dbReference type="SUPFAM" id="SSF141523">
    <property type="entry name" value="L,D-transpeptidase catalytic domain-like"/>
    <property type="match status" value="1"/>
</dbReference>
<evidence type="ECO:0000259" key="8">
    <source>
        <dbReference type="PROSITE" id="PS52029"/>
    </source>
</evidence>